<protein>
    <submittedName>
        <fullName evidence="1">Uncharacterized protein</fullName>
    </submittedName>
</protein>
<gene>
    <name evidence="1" type="ORF">O164_11325</name>
</gene>
<dbReference type="Pfam" id="PF11275">
    <property type="entry name" value="DUF3077"/>
    <property type="match status" value="1"/>
</dbReference>
<dbReference type="InterPro" id="IPR021427">
    <property type="entry name" value="DUF3077"/>
</dbReference>
<dbReference type="PATRIC" id="fig|1388762.3.peg.2271"/>
<organism evidence="1 2">
    <name type="scientific">Pseudomonas taiwanensis SJ9</name>
    <dbReference type="NCBI Taxonomy" id="1388762"/>
    <lineage>
        <taxon>Bacteria</taxon>
        <taxon>Pseudomonadati</taxon>
        <taxon>Pseudomonadota</taxon>
        <taxon>Gammaproteobacteria</taxon>
        <taxon>Pseudomonadales</taxon>
        <taxon>Pseudomonadaceae</taxon>
        <taxon>Pseudomonas</taxon>
    </lineage>
</organism>
<dbReference type="Proteomes" id="UP000018511">
    <property type="component" value="Unassembled WGS sequence"/>
</dbReference>
<dbReference type="EMBL" id="AXUP01000139">
    <property type="protein sequence ID" value="ESW39555.1"/>
    <property type="molecule type" value="Genomic_DNA"/>
</dbReference>
<sequence>MTTEDTQFTVGKTTFYQGEHGTHPLFRIEPGILCRDAREQSSELMGYVRELTITGLMDDAELGMGQ</sequence>
<evidence type="ECO:0000313" key="2">
    <source>
        <dbReference type="Proteomes" id="UP000018511"/>
    </source>
</evidence>
<comment type="caution">
    <text evidence="1">The sequence shown here is derived from an EMBL/GenBank/DDBJ whole genome shotgun (WGS) entry which is preliminary data.</text>
</comment>
<name>V7DDI6_9PSED</name>
<proteinExistence type="predicted"/>
<accession>V7DDI6</accession>
<evidence type="ECO:0000313" key="1">
    <source>
        <dbReference type="EMBL" id="ESW39555.1"/>
    </source>
</evidence>
<reference evidence="1 2" key="1">
    <citation type="submission" date="2013-10" db="EMBL/GenBank/DDBJ databases">
        <title>Whole Genome Shotgun Sequence of Pseudomonas taiwanensis SJ9.</title>
        <authorList>
            <person name="Hong S.-J."/>
            <person name="Shin J.-H."/>
        </authorList>
    </citation>
    <scope>NUCLEOTIDE SEQUENCE [LARGE SCALE GENOMIC DNA]</scope>
    <source>
        <strain evidence="1 2">SJ9</strain>
    </source>
</reference>
<dbReference type="AlphaFoldDB" id="V7DDI6"/>